<gene>
    <name evidence="4 5" type="primary">LOC109726658</name>
</gene>
<reference evidence="3" key="1">
    <citation type="journal article" date="2015" name="Nat. Genet.">
        <title>The pineapple genome and the evolution of CAM photosynthesis.</title>
        <authorList>
            <person name="Ming R."/>
            <person name="VanBuren R."/>
            <person name="Wai C.M."/>
            <person name="Tang H."/>
            <person name="Schatz M.C."/>
            <person name="Bowers J.E."/>
            <person name="Lyons E."/>
            <person name="Wang M.L."/>
            <person name="Chen J."/>
            <person name="Biggers E."/>
            <person name="Zhang J."/>
            <person name="Huang L."/>
            <person name="Zhang L."/>
            <person name="Miao W."/>
            <person name="Zhang J."/>
            <person name="Ye Z."/>
            <person name="Miao C."/>
            <person name="Lin Z."/>
            <person name="Wang H."/>
            <person name="Zhou H."/>
            <person name="Yim W.C."/>
            <person name="Priest H.D."/>
            <person name="Zheng C."/>
            <person name="Woodhouse M."/>
            <person name="Edger P.P."/>
            <person name="Guyot R."/>
            <person name="Guo H.B."/>
            <person name="Guo H."/>
            <person name="Zheng G."/>
            <person name="Singh R."/>
            <person name="Sharma A."/>
            <person name="Min X."/>
            <person name="Zheng Y."/>
            <person name="Lee H."/>
            <person name="Gurtowski J."/>
            <person name="Sedlazeck F.J."/>
            <person name="Harkess A."/>
            <person name="McKain M.R."/>
            <person name="Liao Z."/>
            <person name="Fang J."/>
            <person name="Liu J."/>
            <person name="Zhang X."/>
            <person name="Zhang Q."/>
            <person name="Hu W."/>
            <person name="Qin Y."/>
            <person name="Wang K."/>
            <person name="Chen L.Y."/>
            <person name="Shirley N."/>
            <person name="Lin Y.R."/>
            <person name="Liu L.Y."/>
            <person name="Hernandez A.G."/>
            <person name="Wright C.L."/>
            <person name="Bulone V."/>
            <person name="Tuskan G.A."/>
            <person name="Heath K."/>
            <person name="Zee F."/>
            <person name="Moore P.H."/>
            <person name="Sunkar R."/>
            <person name="Leebens-Mack J.H."/>
            <person name="Mockler T."/>
            <person name="Bennetzen J.L."/>
            <person name="Freeling M."/>
            <person name="Sankoff D."/>
            <person name="Paterson A.H."/>
            <person name="Zhu X."/>
            <person name="Yang X."/>
            <person name="Smith J.A."/>
            <person name="Cushman J.C."/>
            <person name="Paull R.E."/>
            <person name="Yu Q."/>
        </authorList>
    </citation>
    <scope>NUCLEOTIDE SEQUENCE [LARGE SCALE GENOMIC DNA]</scope>
    <source>
        <strain evidence="3">cv. F153</strain>
    </source>
</reference>
<evidence type="ECO:0000259" key="2">
    <source>
        <dbReference type="Pfam" id="PF24758"/>
    </source>
</evidence>
<dbReference type="SUPFAM" id="SSF52047">
    <property type="entry name" value="RNI-like"/>
    <property type="match status" value="1"/>
</dbReference>
<feature type="domain" description="F-box/LRR-repeat protein 15/At3g58940/PEG3-like LRR" evidence="2">
    <location>
        <begin position="117"/>
        <end position="290"/>
    </location>
</feature>
<dbReference type="SUPFAM" id="SSF81383">
    <property type="entry name" value="F-box domain"/>
    <property type="match status" value="1"/>
</dbReference>
<dbReference type="Pfam" id="PF00646">
    <property type="entry name" value="F-box"/>
    <property type="match status" value="1"/>
</dbReference>
<dbReference type="RefSeq" id="XP_020111991.1">
    <property type="nucleotide sequence ID" value="XM_020256402.1"/>
</dbReference>
<proteinExistence type="predicted"/>
<dbReference type="PANTHER" id="PTHR31900">
    <property type="entry name" value="F-BOX/RNI SUPERFAMILY PROTEIN-RELATED"/>
    <property type="match status" value="1"/>
</dbReference>
<feature type="domain" description="F-box" evidence="1">
    <location>
        <begin position="24"/>
        <end position="61"/>
    </location>
</feature>
<dbReference type="PANTHER" id="PTHR31900:SF32">
    <property type="entry name" value="F-BOX_RNI_FBD-LIKE DOMAIN PROTEIN"/>
    <property type="match status" value="1"/>
</dbReference>
<dbReference type="Proteomes" id="UP000515123">
    <property type="component" value="Linkage group 21"/>
</dbReference>
<dbReference type="InterPro" id="IPR032675">
    <property type="entry name" value="LRR_dom_sf"/>
</dbReference>
<evidence type="ECO:0000313" key="4">
    <source>
        <dbReference type="RefSeq" id="XP_020111991.1"/>
    </source>
</evidence>
<sequence length="512" mass="58690">MAQLLKLEGQKAQRTYYAENYDHFSNLSEPIVHHIFGFLGTKDIARIGTLSKRCREMFISSPYLKFASICSYDNPLCKQFSDYVDRVLSLRNSSEIRSLSLRWVCDNNECDVDVHLVDKWIDIAVRRGVQEIEIEVGVREDAMFNFPNFRDAVFKLPKCIFISRSLRVLKLDMRYNRLQEPTGALPSLEDLSLCSLQVSESCLEKWVSSARPSLKRLTISNVQGVFENLNIVSKSLEELDISVLSCKLLKNVDISTERLGKLCLDLKTLFTRHLHSMKIAAPNLQELTWIAGMASNVELSEFKLLKNATLSVGICNDYVEGFTIGNRLAKLFQSVRFVSALQINSEVLETLFLRHRISVALDSLRHLTITVECLTRYHFSAFASLLAGLRNLQTLSLKCHRENRYPPDHSLWYRWKAVKFNEQHSNGFRNLLGDQLSMIEMELKGKGHEVVFFVGNMIKAAKGLRKITIVYSREYYSEMLSKMRNEISATALLPLEVNLVEKEFGGYEDPEL</sequence>
<evidence type="ECO:0000313" key="5">
    <source>
        <dbReference type="RefSeq" id="XP_020111992.1"/>
    </source>
</evidence>
<accession>A0A6P5GW16</accession>
<dbReference type="Pfam" id="PF24758">
    <property type="entry name" value="LRR_At5g56370"/>
    <property type="match status" value="1"/>
</dbReference>
<dbReference type="InterPro" id="IPR001810">
    <property type="entry name" value="F-box_dom"/>
</dbReference>
<dbReference type="OrthoDB" id="673865at2759"/>
<dbReference type="InterPro" id="IPR036047">
    <property type="entry name" value="F-box-like_dom_sf"/>
</dbReference>
<dbReference type="InterPro" id="IPR050232">
    <property type="entry name" value="FBL13/AtMIF1-like"/>
</dbReference>
<evidence type="ECO:0000259" key="1">
    <source>
        <dbReference type="Pfam" id="PF00646"/>
    </source>
</evidence>
<dbReference type="AlphaFoldDB" id="A0A6P5GW16"/>
<protein>
    <submittedName>
        <fullName evidence="4 5">F-box/LRR-repeat protein At3g58900-like</fullName>
    </submittedName>
</protein>
<dbReference type="GeneID" id="109726658"/>
<evidence type="ECO:0000313" key="3">
    <source>
        <dbReference type="Proteomes" id="UP000515123"/>
    </source>
</evidence>
<dbReference type="InterPro" id="IPR055411">
    <property type="entry name" value="LRR_FXL15/At3g58940/PEG3-like"/>
</dbReference>
<organism evidence="5">
    <name type="scientific">Ananas comosus</name>
    <name type="common">Pineapple</name>
    <name type="synonym">Ananas ananas</name>
    <dbReference type="NCBI Taxonomy" id="4615"/>
    <lineage>
        <taxon>Eukaryota</taxon>
        <taxon>Viridiplantae</taxon>
        <taxon>Streptophyta</taxon>
        <taxon>Embryophyta</taxon>
        <taxon>Tracheophyta</taxon>
        <taxon>Spermatophyta</taxon>
        <taxon>Magnoliopsida</taxon>
        <taxon>Liliopsida</taxon>
        <taxon>Poales</taxon>
        <taxon>Bromeliaceae</taxon>
        <taxon>Bromelioideae</taxon>
        <taxon>Ananas</taxon>
    </lineage>
</organism>
<dbReference type="RefSeq" id="XP_020111992.1">
    <property type="nucleotide sequence ID" value="XM_020256403.1"/>
</dbReference>
<reference evidence="4 5" key="2">
    <citation type="submission" date="2025-04" db="UniProtKB">
        <authorList>
            <consortium name="RefSeq"/>
        </authorList>
    </citation>
    <scope>IDENTIFICATION</scope>
    <source>
        <tissue evidence="4 5">Leaf</tissue>
    </source>
</reference>
<dbReference type="Gene3D" id="3.80.10.10">
    <property type="entry name" value="Ribonuclease Inhibitor"/>
    <property type="match status" value="1"/>
</dbReference>
<name>A0A6P5GW16_ANACO</name>
<keyword evidence="3" id="KW-1185">Reference proteome</keyword>